<dbReference type="OrthoDB" id="9806952at2"/>
<dbReference type="InterPro" id="IPR052722">
    <property type="entry name" value="PgpH_phosphodiesterase"/>
</dbReference>
<evidence type="ECO:0000259" key="3">
    <source>
        <dbReference type="SMART" id="SM00471"/>
    </source>
</evidence>
<feature type="transmembrane region" description="Helical" evidence="2">
    <location>
        <begin position="129"/>
        <end position="147"/>
    </location>
</feature>
<feature type="region of interest" description="Disordered" evidence="1">
    <location>
        <begin position="489"/>
        <end position="510"/>
    </location>
</feature>
<dbReference type="EMBL" id="CP019791">
    <property type="protein sequence ID" value="AQT67625.1"/>
    <property type="molecule type" value="Genomic_DNA"/>
</dbReference>
<dbReference type="InterPro" id="IPR006675">
    <property type="entry name" value="HDIG_dom"/>
</dbReference>
<dbReference type="RefSeq" id="WP_146659968.1">
    <property type="nucleotide sequence ID" value="NZ_CP019791.1"/>
</dbReference>
<evidence type="ECO:0000256" key="2">
    <source>
        <dbReference type="SAM" id="Phobius"/>
    </source>
</evidence>
<dbReference type="KEGG" id="alus:STSP2_00773"/>
<feature type="domain" description="HD/PDEase" evidence="3">
    <location>
        <begin position="288"/>
        <end position="447"/>
    </location>
</feature>
<name>A0A1U9NII0_9BACT</name>
<feature type="transmembrane region" description="Helical" evidence="2">
    <location>
        <begin position="208"/>
        <end position="226"/>
    </location>
</feature>
<dbReference type="SMART" id="SM00471">
    <property type="entry name" value="HDc"/>
    <property type="match status" value="1"/>
</dbReference>
<dbReference type="PANTHER" id="PTHR36442">
    <property type="entry name" value="CYCLIC-DI-AMP PHOSPHODIESTERASE PGPH"/>
    <property type="match status" value="1"/>
</dbReference>
<dbReference type="CDD" id="cd00077">
    <property type="entry name" value="HDc"/>
    <property type="match status" value="1"/>
</dbReference>
<dbReference type="STRING" id="1936003.STSP2_00773"/>
<keyword evidence="2" id="KW-1133">Transmembrane helix</keyword>
<dbReference type="Proteomes" id="UP000189674">
    <property type="component" value="Chromosome"/>
</dbReference>
<accession>A0A1U9NII0</accession>
<dbReference type="NCBIfam" id="TIGR00277">
    <property type="entry name" value="HDIG"/>
    <property type="match status" value="1"/>
</dbReference>
<dbReference type="SUPFAM" id="SSF109604">
    <property type="entry name" value="HD-domain/PDEase-like"/>
    <property type="match status" value="1"/>
</dbReference>
<feature type="transmembrane region" description="Helical" evidence="2">
    <location>
        <begin position="74"/>
        <end position="94"/>
    </location>
</feature>
<sequence length="510" mass="55909">MARKKKKISARRQHVRDTISAERLERVSKAVNSPLPAAIAVLVLFIVLATAILSVQTRALDTFFQDMWRPWSQIFSIAALVSIISLGGAMYVHHFKHRIIERAPRAIALATLFLLLLAITRAASFYSEWTYLATGSAITSAVILTIAYDQRFAIGMTTFFCILACFAARADEATTLKLFQLFLTMIAGAVTCCFALREIRTRMKLIEVTTLAAVIVMLVATSLGVLDDWTATKISKTSGAAAAVTVAVGFLIQGFLPLIERAFGIATSMTLLDYSDANQPLLKKLAMEAPGTFSHSLLIGSIAESAADSINANGLLCRVGAYYHDIGKINKPPYFVENQMGSASRHEALSPAMSQLVIVGHVKDGIEIAREYGLPAVLRQFIETHHGTTLIEYFYNEAKKQADEKGTTISDTEFRYPGPKPHSKEAAIVMLSDTCESAVRSLGDVSPTRIEAVVHNMAMKRLQDGQFDECDLTLRELSTIEETLSKSLAAHHHGRIKYPTPPDEPQKENG</sequence>
<dbReference type="InterPro" id="IPR006674">
    <property type="entry name" value="HD_domain"/>
</dbReference>
<evidence type="ECO:0000256" key="1">
    <source>
        <dbReference type="SAM" id="MobiDB-lite"/>
    </source>
</evidence>
<keyword evidence="2" id="KW-0472">Membrane</keyword>
<dbReference type="Pfam" id="PF07698">
    <property type="entry name" value="7TM-7TMR_HD"/>
    <property type="match status" value="1"/>
</dbReference>
<dbReference type="AlphaFoldDB" id="A0A1U9NII0"/>
<gene>
    <name evidence="4" type="ORF">STSP2_00773</name>
</gene>
<evidence type="ECO:0000313" key="5">
    <source>
        <dbReference type="Proteomes" id="UP000189674"/>
    </source>
</evidence>
<keyword evidence="2" id="KW-0812">Transmembrane</keyword>
<dbReference type="Gene3D" id="1.10.3210.10">
    <property type="entry name" value="Hypothetical protein af1432"/>
    <property type="match status" value="1"/>
</dbReference>
<dbReference type="Pfam" id="PF01966">
    <property type="entry name" value="HD"/>
    <property type="match status" value="1"/>
</dbReference>
<feature type="transmembrane region" description="Helical" evidence="2">
    <location>
        <begin position="238"/>
        <end position="259"/>
    </location>
</feature>
<feature type="transmembrane region" description="Helical" evidence="2">
    <location>
        <begin position="106"/>
        <end position="123"/>
    </location>
</feature>
<reference evidence="5" key="1">
    <citation type="submission" date="2017-02" db="EMBL/GenBank/DDBJ databases">
        <title>Comparative genomics and description of representatives of a novel lineage of planctomycetes thriving in anoxic sediments.</title>
        <authorList>
            <person name="Spring S."/>
            <person name="Bunk B."/>
            <person name="Sproer C."/>
        </authorList>
    </citation>
    <scope>NUCLEOTIDE SEQUENCE [LARGE SCALE GENOMIC DNA]</scope>
    <source>
        <strain evidence="5">ST-NAGAB-D1</strain>
    </source>
</reference>
<protein>
    <submittedName>
        <fullName evidence="4">Putative domain HDIG</fullName>
    </submittedName>
</protein>
<dbReference type="PANTHER" id="PTHR36442:SF1">
    <property type="entry name" value="CYCLIC-DI-AMP PHOSPHODIESTERASE PGPH"/>
    <property type="match status" value="1"/>
</dbReference>
<keyword evidence="5" id="KW-1185">Reference proteome</keyword>
<organism evidence="4 5">
    <name type="scientific">Anaerohalosphaera lusitana</name>
    <dbReference type="NCBI Taxonomy" id="1936003"/>
    <lineage>
        <taxon>Bacteria</taxon>
        <taxon>Pseudomonadati</taxon>
        <taxon>Planctomycetota</taxon>
        <taxon>Phycisphaerae</taxon>
        <taxon>Sedimentisphaerales</taxon>
        <taxon>Anaerohalosphaeraceae</taxon>
        <taxon>Anaerohalosphaera</taxon>
    </lineage>
</organism>
<proteinExistence type="predicted"/>
<dbReference type="InterPro" id="IPR011621">
    <property type="entry name" value="Metal-dep_PHydrolase_7TM_intra"/>
</dbReference>
<feature type="transmembrane region" description="Helical" evidence="2">
    <location>
        <begin position="176"/>
        <end position="196"/>
    </location>
</feature>
<feature type="transmembrane region" description="Helical" evidence="2">
    <location>
        <begin position="35"/>
        <end position="54"/>
    </location>
</feature>
<feature type="transmembrane region" description="Helical" evidence="2">
    <location>
        <begin position="152"/>
        <end position="170"/>
    </location>
</feature>
<evidence type="ECO:0000313" key="4">
    <source>
        <dbReference type="EMBL" id="AQT67625.1"/>
    </source>
</evidence>
<dbReference type="InterPro" id="IPR003607">
    <property type="entry name" value="HD/PDEase_dom"/>
</dbReference>